<feature type="active site" evidence="3">
    <location>
        <position position="170"/>
    </location>
</feature>
<accession>E2SD89</accession>
<dbReference type="PROSITE" id="PS01174">
    <property type="entry name" value="LIPASE_GDXG_SER"/>
    <property type="match status" value="1"/>
</dbReference>
<dbReference type="GO" id="GO:0004806">
    <property type="term" value="F:triacylglycerol lipase activity"/>
    <property type="evidence" value="ECO:0007669"/>
    <property type="project" value="TreeGrafter"/>
</dbReference>
<dbReference type="PANTHER" id="PTHR48081">
    <property type="entry name" value="AB HYDROLASE SUPERFAMILY PROTEIN C4A8.06C"/>
    <property type="match status" value="1"/>
</dbReference>
<comment type="caution">
    <text evidence="6">The sequence shown here is derived from an EMBL/GenBank/DDBJ whole genome shotgun (WGS) entry which is preliminary data.</text>
</comment>
<evidence type="ECO:0000259" key="5">
    <source>
        <dbReference type="Pfam" id="PF07859"/>
    </source>
</evidence>
<dbReference type="eggNOG" id="COG0657">
    <property type="taxonomic scope" value="Bacteria"/>
</dbReference>
<dbReference type="PANTHER" id="PTHR48081:SF30">
    <property type="entry name" value="ACETYL-HYDROLASE LIPR-RELATED"/>
    <property type="match status" value="1"/>
</dbReference>
<dbReference type="OrthoDB" id="128186at2"/>
<name>E2SD89_9ACTN</name>
<dbReference type="InterPro" id="IPR013094">
    <property type="entry name" value="AB_hydrolase_3"/>
</dbReference>
<proteinExistence type="inferred from homology"/>
<feature type="region of interest" description="Disordered" evidence="4">
    <location>
        <begin position="324"/>
        <end position="347"/>
    </location>
</feature>
<dbReference type="SUPFAM" id="SSF53474">
    <property type="entry name" value="alpha/beta-Hydrolases"/>
    <property type="match status" value="1"/>
</dbReference>
<evidence type="ECO:0000256" key="1">
    <source>
        <dbReference type="ARBA" id="ARBA00010515"/>
    </source>
</evidence>
<organism evidence="6 7">
    <name type="scientific">Aeromicrobium marinum DSM 15272</name>
    <dbReference type="NCBI Taxonomy" id="585531"/>
    <lineage>
        <taxon>Bacteria</taxon>
        <taxon>Bacillati</taxon>
        <taxon>Actinomycetota</taxon>
        <taxon>Actinomycetes</taxon>
        <taxon>Propionibacteriales</taxon>
        <taxon>Nocardioidaceae</taxon>
        <taxon>Aeromicrobium</taxon>
    </lineage>
</organism>
<dbReference type="Pfam" id="PF07859">
    <property type="entry name" value="Abhydrolase_3"/>
    <property type="match status" value="1"/>
</dbReference>
<feature type="compositionally biased region" description="Basic residues" evidence="4">
    <location>
        <begin position="329"/>
        <end position="347"/>
    </location>
</feature>
<evidence type="ECO:0000256" key="3">
    <source>
        <dbReference type="PROSITE-ProRule" id="PRU10038"/>
    </source>
</evidence>
<evidence type="ECO:0000313" key="7">
    <source>
        <dbReference type="Proteomes" id="UP000003111"/>
    </source>
</evidence>
<evidence type="ECO:0000256" key="4">
    <source>
        <dbReference type="SAM" id="MobiDB-lite"/>
    </source>
</evidence>
<gene>
    <name evidence="6" type="ORF">HMPREF0063_11675</name>
</gene>
<dbReference type="Proteomes" id="UP000003111">
    <property type="component" value="Unassembled WGS sequence"/>
</dbReference>
<dbReference type="InterPro" id="IPR029058">
    <property type="entry name" value="AB_hydrolase_fold"/>
</dbReference>
<sequence>MTVTSTNGSYIDENLRVSSRARLGSAVTARTLRPFSQVAPQGRLGVAITRAIIASSMHSLGQGAPDTDITRIRHRSPDGQVIGEWVRPAAARRTDAVILYLHGSAFVACSPRTHRKLVSRIAAASGTPAFTVQYRRAPRHRFPAASDDALRAYRWLVHQGHQRIVVAGDSAGGHLAVDLALELARTGEQQPEALVLLSPLYDTSFSLAAARELVQRDPMISAARARTLVDHYTVGVDPDHHRLRLAVREAPALPPTLIQAGGAEMLAADAEQLAADITAAGGTCELQVWPGQMHVFQAMPRMAPEAGRAVGVVGRFVRRQLATPAAATRKPKPPRVTRAAAARRRAS</sequence>
<keyword evidence="7" id="KW-1185">Reference proteome</keyword>
<keyword evidence="2 6" id="KW-0378">Hydrolase</keyword>
<reference evidence="6" key="1">
    <citation type="submission" date="2010-08" db="EMBL/GenBank/DDBJ databases">
        <authorList>
            <person name="Muzny D."/>
            <person name="Qin X."/>
            <person name="Buhay C."/>
            <person name="Dugan-Rocha S."/>
            <person name="Ding Y."/>
            <person name="Chen G."/>
            <person name="Hawes A."/>
            <person name="Holder M."/>
            <person name="Jhangiani S."/>
            <person name="Johnson A."/>
            <person name="Khan Z."/>
            <person name="Li Z."/>
            <person name="Liu W."/>
            <person name="Liu X."/>
            <person name="Perez L."/>
            <person name="Shen H."/>
            <person name="Wang Q."/>
            <person name="Watt J."/>
            <person name="Xi L."/>
            <person name="Xin Y."/>
            <person name="Zhou J."/>
            <person name="Deng J."/>
            <person name="Jiang H."/>
            <person name="Liu Y."/>
            <person name="Qu J."/>
            <person name="Song X.-Z."/>
            <person name="Zhang L."/>
            <person name="Villasana D."/>
            <person name="Johnson A."/>
            <person name="Liu J."/>
            <person name="Liyanage D."/>
            <person name="Lorensuhewa L."/>
            <person name="Robinson T."/>
            <person name="Song A."/>
            <person name="Song B.-B."/>
            <person name="Dinh H."/>
            <person name="Thornton R."/>
            <person name="Coyle M."/>
            <person name="Francisco L."/>
            <person name="Jackson L."/>
            <person name="Javaid M."/>
            <person name="Korchina V."/>
            <person name="Kovar C."/>
            <person name="Mata R."/>
            <person name="Mathew T."/>
            <person name="Ngo R."/>
            <person name="Nguyen L."/>
            <person name="Nguyen N."/>
            <person name="Okwuonu G."/>
            <person name="Ongeri F."/>
            <person name="Pham C."/>
            <person name="Simmons D."/>
            <person name="Wilczek-Boney K."/>
            <person name="Hale W."/>
            <person name="Jakkamsetti A."/>
            <person name="Pham P."/>
            <person name="Ruth R."/>
            <person name="San Lucas F."/>
            <person name="Warren J."/>
            <person name="Zhang J."/>
            <person name="Zhao Z."/>
            <person name="Zhou C."/>
            <person name="Zhu D."/>
            <person name="Lee S."/>
            <person name="Bess C."/>
            <person name="Blankenburg K."/>
            <person name="Forbes L."/>
            <person name="Fu Q."/>
            <person name="Gubbala S."/>
            <person name="Hirani K."/>
            <person name="Jayaseelan J.C."/>
            <person name="Lara F."/>
            <person name="Munidasa M."/>
            <person name="Palculict T."/>
            <person name="Patil S."/>
            <person name="Pu L.-L."/>
            <person name="Saada N."/>
            <person name="Tang L."/>
            <person name="Weissenberger G."/>
            <person name="Zhu Y."/>
            <person name="Hemphill L."/>
            <person name="Shang Y."/>
            <person name="Youmans B."/>
            <person name="Ayvaz T."/>
            <person name="Ross M."/>
            <person name="Santibanez J."/>
            <person name="Aqrawi P."/>
            <person name="Gross S."/>
            <person name="Joshi V."/>
            <person name="Fowler G."/>
            <person name="Nazareth L."/>
            <person name="Reid J."/>
            <person name="Worley K."/>
            <person name="Petrosino J."/>
            <person name="Highlander S."/>
            <person name="Gibbs R."/>
        </authorList>
    </citation>
    <scope>NUCLEOTIDE SEQUENCE [LARGE SCALE GENOMIC DNA]</scope>
    <source>
        <strain evidence="6">DSM 15272</strain>
    </source>
</reference>
<dbReference type="HOGENOM" id="CLU_012494_13_0_11"/>
<protein>
    <submittedName>
        <fullName evidence="6">Hydrolase, alpha/beta domain protein</fullName>
    </submittedName>
</protein>
<dbReference type="EMBL" id="ACLF03000006">
    <property type="protein sequence ID" value="EFQ82466.1"/>
    <property type="molecule type" value="Genomic_DNA"/>
</dbReference>
<evidence type="ECO:0000313" key="6">
    <source>
        <dbReference type="EMBL" id="EFQ82466.1"/>
    </source>
</evidence>
<dbReference type="STRING" id="585531.HMPREF0063_11675"/>
<comment type="similarity">
    <text evidence="1">Belongs to the 'GDXG' lipolytic enzyme family.</text>
</comment>
<dbReference type="Gene3D" id="3.40.50.1820">
    <property type="entry name" value="alpha/beta hydrolase"/>
    <property type="match status" value="1"/>
</dbReference>
<dbReference type="InterPro" id="IPR050300">
    <property type="entry name" value="GDXG_lipolytic_enzyme"/>
</dbReference>
<evidence type="ECO:0000256" key="2">
    <source>
        <dbReference type="ARBA" id="ARBA00022801"/>
    </source>
</evidence>
<dbReference type="AlphaFoldDB" id="E2SD89"/>
<dbReference type="InterPro" id="IPR033140">
    <property type="entry name" value="Lipase_GDXG_put_SER_AS"/>
</dbReference>
<feature type="domain" description="Alpha/beta hydrolase fold-3" evidence="5">
    <location>
        <begin position="98"/>
        <end position="297"/>
    </location>
</feature>